<dbReference type="PANTHER" id="PTHR15911">
    <property type="entry name" value="WW DOMAIN-CONTAINING ADAPTER PROTEIN WITH COILED-COIL"/>
    <property type="match status" value="1"/>
</dbReference>
<dbReference type="InterPro" id="IPR001202">
    <property type="entry name" value="WW_dom"/>
</dbReference>
<comment type="subcellular location">
    <subcellularLocation>
        <location evidence="1">Nucleus</location>
    </subcellularLocation>
</comment>
<feature type="region of interest" description="Disordered" evidence="4">
    <location>
        <begin position="1"/>
        <end position="86"/>
    </location>
</feature>
<evidence type="ECO:0000256" key="4">
    <source>
        <dbReference type="SAM" id="MobiDB-lite"/>
    </source>
</evidence>
<dbReference type="GO" id="GO:0010506">
    <property type="term" value="P:regulation of autophagy"/>
    <property type="evidence" value="ECO:0007669"/>
    <property type="project" value="TreeGrafter"/>
</dbReference>
<accession>A0A6F9DWW6</accession>
<dbReference type="PROSITE" id="PS50020">
    <property type="entry name" value="WW_DOMAIN_2"/>
    <property type="match status" value="1"/>
</dbReference>
<dbReference type="InterPro" id="IPR038867">
    <property type="entry name" value="WAC"/>
</dbReference>
<feature type="region of interest" description="Disordered" evidence="4">
    <location>
        <begin position="352"/>
        <end position="374"/>
    </location>
</feature>
<proteinExistence type="evidence at transcript level"/>
<evidence type="ECO:0000313" key="6">
    <source>
        <dbReference type="EMBL" id="CAB3267661.1"/>
    </source>
</evidence>
<feature type="region of interest" description="Disordered" evidence="4">
    <location>
        <begin position="109"/>
        <end position="224"/>
    </location>
</feature>
<dbReference type="EMBL" id="LR791799">
    <property type="protein sequence ID" value="CAB3267661.1"/>
    <property type="molecule type" value="mRNA"/>
</dbReference>
<dbReference type="SMART" id="SM00456">
    <property type="entry name" value="WW"/>
    <property type="match status" value="1"/>
</dbReference>
<dbReference type="Gene3D" id="2.20.70.10">
    <property type="match status" value="1"/>
</dbReference>
<dbReference type="GO" id="GO:0006325">
    <property type="term" value="P:chromatin organization"/>
    <property type="evidence" value="ECO:0007669"/>
    <property type="project" value="UniProtKB-KW"/>
</dbReference>
<evidence type="ECO:0000259" key="5">
    <source>
        <dbReference type="PROSITE" id="PS50020"/>
    </source>
</evidence>
<evidence type="ECO:0000256" key="1">
    <source>
        <dbReference type="ARBA" id="ARBA00004123"/>
    </source>
</evidence>
<keyword evidence="3" id="KW-0539">Nucleus</keyword>
<dbReference type="GO" id="GO:0000993">
    <property type="term" value="F:RNA polymerase II complex binding"/>
    <property type="evidence" value="ECO:0007669"/>
    <property type="project" value="TreeGrafter"/>
</dbReference>
<dbReference type="CDD" id="cd00201">
    <property type="entry name" value="WW"/>
    <property type="match status" value="1"/>
</dbReference>
<dbReference type="GO" id="GO:1904263">
    <property type="term" value="P:positive regulation of TORC1 signaling"/>
    <property type="evidence" value="ECO:0007669"/>
    <property type="project" value="TreeGrafter"/>
</dbReference>
<evidence type="ECO:0000256" key="2">
    <source>
        <dbReference type="ARBA" id="ARBA00022853"/>
    </source>
</evidence>
<feature type="compositionally biased region" description="Low complexity" evidence="4">
    <location>
        <begin position="48"/>
        <end position="67"/>
    </location>
</feature>
<evidence type="ECO:0000256" key="3">
    <source>
        <dbReference type="ARBA" id="ARBA00023242"/>
    </source>
</evidence>
<dbReference type="GO" id="GO:0005634">
    <property type="term" value="C:nucleus"/>
    <property type="evidence" value="ECO:0007669"/>
    <property type="project" value="UniProtKB-SubCell"/>
</dbReference>
<keyword evidence="2" id="KW-0156">Chromatin regulator</keyword>
<feature type="compositionally biased region" description="Low complexity" evidence="4">
    <location>
        <begin position="138"/>
        <end position="154"/>
    </location>
</feature>
<dbReference type="PANTHER" id="PTHR15911:SF6">
    <property type="entry name" value="WW DOMAIN-CONTAINING ADAPTER PROTEIN WITH COILED-COIL"/>
    <property type="match status" value="1"/>
</dbReference>
<dbReference type="PROSITE" id="PS01159">
    <property type="entry name" value="WW_DOMAIN_1"/>
    <property type="match status" value="1"/>
</dbReference>
<gene>
    <name evidence="6" type="primary">Wac</name>
</gene>
<dbReference type="AlphaFoldDB" id="A0A6F9DWW6"/>
<dbReference type="Pfam" id="PF00397">
    <property type="entry name" value="WW"/>
    <property type="match status" value="1"/>
</dbReference>
<dbReference type="InterPro" id="IPR036020">
    <property type="entry name" value="WW_dom_sf"/>
</dbReference>
<feature type="compositionally biased region" description="Basic and acidic residues" evidence="4">
    <location>
        <begin position="155"/>
        <end position="213"/>
    </location>
</feature>
<feature type="compositionally biased region" description="Basic and acidic residues" evidence="4">
    <location>
        <begin position="34"/>
        <end position="47"/>
    </location>
</feature>
<dbReference type="SUPFAM" id="SSF51045">
    <property type="entry name" value="WW domain"/>
    <property type="match status" value="1"/>
</dbReference>
<protein>
    <submittedName>
        <fullName evidence="6">WW domain-containing adapter protein with coiled-coil-like</fullName>
    </submittedName>
</protein>
<reference evidence="6" key="1">
    <citation type="submission" date="2020-04" db="EMBL/GenBank/DDBJ databases">
        <authorList>
            <person name="Neveu A P."/>
        </authorList>
    </citation>
    <scope>NUCLEOTIDE SEQUENCE</scope>
    <source>
        <tissue evidence="6">Whole embryo</tissue>
    </source>
</reference>
<organism evidence="6">
    <name type="scientific">Phallusia mammillata</name>
    <dbReference type="NCBI Taxonomy" id="59560"/>
    <lineage>
        <taxon>Eukaryota</taxon>
        <taxon>Metazoa</taxon>
        <taxon>Chordata</taxon>
        <taxon>Tunicata</taxon>
        <taxon>Ascidiacea</taxon>
        <taxon>Phlebobranchia</taxon>
        <taxon>Ascidiidae</taxon>
        <taxon>Phallusia</taxon>
    </lineage>
</organism>
<name>A0A6F9DWW6_9ASCI</name>
<sequence length="500" mass="55984">MYKRGSSQIEGYDPSKKPVMQHMSVSGHRLSSSHGRERDARKSDSSQKTKSSLSHNSKGPSNHVSKSSSDKTKHHKVQGALRGCGNWSEHISSSGKIYFYNNVSEVSQWEKPDDWRESEAIDLKPRDKKSSTQKGQVKSSHSSSHSTSSKTTSHNADDKDYRSRNKDFCDRDYRSKATGGDRDYRGDVDYRDLRTSEQKDSRRQSVNTDKDYRSYSTSTTTTRTQQVVNHVTTSVGSNGQVLTKSESYVPSTGEFYDYSNWDGSKPPPLVEINGTPNSTNNIQLSQSSIDSEKVLSSTNTDDNSSTQCTESAATAFVRTLSNVLTSNNSSNETKGNLENALQLLLKAAKNKASTDTEEALPNGNNTGEPPSKRICTDTERESIDQQPMEINNLESKGEVETMVPEFFQLNALRNVFDPSALLHVQNWPSEHCEKQCHRLADDFYKFMSEHVLDLNAHLTQARSQVRTAEILSTLQEQRVLYIRQQMKDLDRATSSGGPFT</sequence>
<feature type="domain" description="WW" evidence="5">
    <location>
        <begin position="87"/>
        <end position="114"/>
    </location>
</feature>
<feature type="compositionally biased region" description="Basic and acidic residues" evidence="4">
    <location>
        <begin position="109"/>
        <end position="130"/>
    </location>
</feature>
<feature type="compositionally biased region" description="Low complexity" evidence="4">
    <location>
        <begin position="214"/>
        <end position="224"/>
    </location>
</feature>
<dbReference type="GO" id="GO:0003682">
    <property type="term" value="F:chromatin binding"/>
    <property type="evidence" value="ECO:0007669"/>
    <property type="project" value="TreeGrafter"/>
</dbReference>